<keyword evidence="9" id="KW-1185">Reference proteome</keyword>
<reference evidence="8 9" key="1">
    <citation type="submission" date="2019-11" db="EMBL/GenBank/DDBJ databases">
        <title>Whole genome sequence of Oryza granulata.</title>
        <authorList>
            <person name="Li W."/>
        </authorList>
    </citation>
    <scope>NUCLEOTIDE SEQUENCE [LARGE SCALE GENOMIC DNA]</scope>
    <source>
        <strain evidence="9">cv. Menghai</strain>
        <tissue evidence="8">Leaf</tissue>
    </source>
</reference>
<sequence>MAKARLNLTILVAFLVVISAVQDAAIAQVIDYQTLNRDHIPGTSQLNHPGGSANKYTRGCEPQERCRDSREKRLS</sequence>
<accession>A0A6G1D792</accession>
<name>A0A6G1D792_9ORYZ</name>
<feature type="region of interest" description="Disordered" evidence="6">
    <location>
        <begin position="41"/>
        <end position="75"/>
    </location>
</feature>
<evidence type="ECO:0000256" key="7">
    <source>
        <dbReference type="SAM" id="SignalP"/>
    </source>
</evidence>
<dbReference type="Proteomes" id="UP000479710">
    <property type="component" value="Unassembled WGS sequence"/>
</dbReference>
<evidence type="ECO:0000256" key="3">
    <source>
        <dbReference type="ARBA" id="ARBA00022729"/>
    </source>
</evidence>
<dbReference type="Pfam" id="PF05498">
    <property type="entry name" value="RALF"/>
    <property type="match status" value="1"/>
</dbReference>
<evidence type="ECO:0000256" key="2">
    <source>
        <dbReference type="ARBA" id="ARBA00022702"/>
    </source>
</evidence>
<dbReference type="PANTHER" id="PTHR34270">
    <property type="entry name" value="PROTEIN RALF-LIKE 15-RELATED"/>
    <property type="match status" value="1"/>
</dbReference>
<gene>
    <name evidence="8" type="ORF">E2562_023894</name>
</gene>
<keyword evidence="4" id="KW-1015">Disulfide bond</keyword>
<evidence type="ECO:0000256" key="1">
    <source>
        <dbReference type="ARBA" id="ARBA00009178"/>
    </source>
</evidence>
<dbReference type="GO" id="GO:0005179">
    <property type="term" value="F:hormone activity"/>
    <property type="evidence" value="ECO:0007669"/>
    <property type="project" value="UniProtKB-KW"/>
</dbReference>
<protein>
    <submittedName>
        <fullName evidence="8">Uncharacterized protein</fullName>
    </submittedName>
</protein>
<evidence type="ECO:0000313" key="8">
    <source>
        <dbReference type="EMBL" id="KAF0908277.1"/>
    </source>
</evidence>
<feature type="signal peptide" evidence="7">
    <location>
        <begin position="1"/>
        <end position="27"/>
    </location>
</feature>
<dbReference type="InterPro" id="IPR008801">
    <property type="entry name" value="RALF"/>
</dbReference>
<dbReference type="OrthoDB" id="657610at2759"/>
<evidence type="ECO:0000256" key="5">
    <source>
        <dbReference type="ARBA" id="ARBA00037228"/>
    </source>
</evidence>
<evidence type="ECO:0000313" key="9">
    <source>
        <dbReference type="Proteomes" id="UP000479710"/>
    </source>
</evidence>
<evidence type="ECO:0000256" key="6">
    <source>
        <dbReference type="SAM" id="MobiDB-lite"/>
    </source>
</evidence>
<comment type="similarity">
    <text evidence="1">Belongs to the plant rapid alkalinization factor (RALF) family.</text>
</comment>
<comment type="caution">
    <text evidence="8">The sequence shown here is derived from an EMBL/GenBank/DDBJ whole genome shotgun (WGS) entry which is preliminary data.</text>
</comment>
<keyword evidence="2" id="KW-0372">Hormone</keyword>
<feature type="chain" id="PRO_5026007842" evidence="7">
    <location>
        <begin position="28"/>
        <end position="75"/>
    </location>
</feature>
<comment type="function">
    <text evidence="5">Cell signaling peptide that may regulate plant stress, growth, and development. Mediates a rapid alkalinization of extracellular space by mediating a transient increase in the cytoplasmic Ca(2+) concentration leading to a calcium-dependent signaling events through a cell surface receptor and a concomitant activation of some intracellular mitogen-activated protein kinases.</text>
</comment>
<feature type="compositionally biased region" description="Basic and acidic residues" evidence="6">
    <location>
        <begin position="61"/>
        <end position="75"/>
    </location>
</feature>
<dbReference type="PANTHER" id="PTHR34270:SF3">
    <property type="entry name" value="PROTEIN RALF-LIKE 16-RELATED"/>
    <property type="match status" value="1"/>
</dbReference>
<evidence type="ECO:0000256" key="4">
    <source>
        <dbReference type="ARBA" id="ARBA00023157"/>
    </source>
</evidence>
<organism evidence="8 9">
    <name type="scientific">Oryza meyeriana var. granulata</name>
    <dbReference type="NCBI Taxonomy" id="110450"/>
    <lineage>
        <taxon>Eukaryota</taxon>
        <taxon>Viridiplantae</taxon>
        <taxon>Streptophyta</taxon>
        <taxon>Embryophyta</taxon>
        <taxon>Tracheophyta</taxon>
        <taxon>Spermatophyta</taxon>
        <taxon>Magnoliopsida</taxon>
        <taxon>Liliopsida</taxon>
        <taxon>Poales</taxon>
        <taxon>Poaceae</taxon>
        <taxon>BOP clade</taxon>
        <taxon>Oryzoideae</taxon>
        <taxon>Oryzeae</taxon>
        <taxon>Oryzinae</taxon>
        <taxon>Oryza</taxon>
        <taxon>Oryza meyeriana</taxon>
    </lineage>
</organism>
<keyword evidence="3 7" id="KW-0732">Signal</keyword>
<dbReference type="EMBL" id="SPHZ02000007">
    <property type="protein sequence ID" value="KAF0908277.1"/>
    <property type="molecule type" value="Genomic_DNA"/>
</dbReference>
<dbReference type="AlphaFoldDB" id="A0A6G1D792"/>
<proteinExistence type="inferred from homology"/>